<dbReference type="Proteomes" id="UP001596207">
    <property type="component" value="Unassembled WGS sequence"/>
</dbReference>
<dbReference type="RefSeq" id="WP_377536283.1">
    <property type="nucleotide sequence ID" value="NZ_JBHSQQ010000010.1"/>
</dbReference>
<accession>A0ABW1HJY5</accession>
<keyword evidence="3" id="KW-1185">Reference proteome</keyword>
<evidence type="ECO:0000256" key="1">
    <source>
        <dbReference type="SAM" id="MobiDB-lite"/>
    </source>
</evidence>
<feature type="region of interest" description="Disordered" evidence="1">
    <location>
        <begin position="103"/>
        <end position="129"/>
    </location>
</feature>
<evidence type="ECO:0000313" key="3">
    <source>
        <dbReference type="Proteomes" id="UP001596207"/>
    </source>
</evidence>
<name>A0ABW1HJY5_9ACTN</name>
<proteinExistence type="predicted"/>
<organism evidence="2 3">
    <name type="scientific">Micromonospora harpali</name>
    <dbReference type="NCBI Taxonomy" id="1490225"/>
    <lineage>
        <taxon>Bacteria</taxon>
        <taxon>Bacillati</taxon>
        <taxon>Actinomycetota</taxon>
        <taxon>Actinomycetes</taxon>
        <taxon>Micromonosporales</taxon>
        <taxon>Micromonosporaceae</taxon>
        <taxon>Micromonospora</taxon>
    </lineage>
</organism>
<dbReference type="EMBL" id="JBHSQQ010000010">
    <property type="protein sequence ID" value="MFC5940604.1"/>
    <property type="molecule type" value="Genomic_DNA"/>
</dbReference>
<comment type="caution">
    <text evidence="2">The sequence shown here is derived from an EMBL/GenBank/DDBJ whole genome shotgun (WGS) entry which is preliminary data.</text>
</comment>
<reference evidence="3" key="1">
    <citation type="journal article" date="2019" name="Int. J. Syst. Evol. Microbiol.">
        <title>The Global Catalogue of Microorganisms (GCM) 10K type strain sequencing project: providing services to taxonomists for standard genome sequencing and annotation.</title>
        <authorList>
            <consortium name="The Broad Institute Genomics Platform"/>
            <consortium name="The Broad Institute Genome Sequencing Center for Infectious Disease"/>
            <person name="Wu L."/>
            <person name="Ma J."/>
        </authorList>
    </citation>
    <scope>NUCLEOTIDE SEQUENCE [LARGE SCALE GENOMIC DNA]</scope>
    <source>
        <strain evidence="3">CGMCC 4.7173</strain>
    </source>
</reference>
<evidence type="ECO:0000313" key="2">
    <source>
        <dbReference type="EMBL" id="MFC5940604.1"/>
    </source>
</evidence>
<gene>
    <name evidence="2" type="ORF">ACFPZ4_03820</name>
</gene>
<protein>
    <submittedName>
        <fullName evidence="2">Uncharacterized protein</fullName>
    </submittedName>
</protein>
<sequence length="160" mass="17397">MIHRHADEAKHLFELESRLAKRDPLPADPGRETEAKMVEFLRVARNMPHKPLVIAHHTSRSATRLGVYGQDLPHEFRNGNDAAPDVYVGFECAPATRRARSTAARGAVTATTPPAAATTRRPPGSAGCGTRCSARAALVDHRDLRLARALDPGRQRLLAG</sequence>
<feature type="compositionally biased region" description="Low complexity" evidence="1">
    <location>
        <begin position="103"/>
        <end position="125"/>
    </location>
</feature>